<dbReference type="FunFam" id="1.10.3380.30:FF:000001">
    <property type="entry name" value="Ski2 ATP-dependent RNA helicase"/>
    <property type="match status" value="1"/>
</dbReference>
<dbReference type="EMBL" id="HBGD01004117">
    <property type="protein sequence ID" value="CAD9080153.1"/>
    <property type="molecule type" value="Transcribed_RNA"/>
</dbReference>
<dbReference type="InterPro" id="IPR011545">
    <property type="entry name" value="DEAD/DEAH_box_helicase_dom"/>
</dbReference>
<dbReference type="FunFam" id="3.40.50.300:FF:000354">
    <property type="entry name" value="ATP-dependent RNA helicase SKI2"/>
    <property type="match status" value="1"/>
</dbReference>
<dbReference type="InterPro" id="IPR025696">
    <property type="entry name" value="Beta-barrel_MTR4"/>
</dbReference>
<evidence type="ECO:0008006" key="12">
    <source>
        <dbReference type="Google" id="ProtNLM"/>
    </source>
</evidence>
<dbReference type="PANTHER" id="PTHR12131:SF1">
    <property type="entry name" value="ATP-DEPENDENT RNA HELICASE SUPV3L1, MITOCHONDRIAL-RELATED"/>
    <property type="match status" value="1"/>
</dbReference>
<dbReference type="GO" id="GO:0003724">
    <property type="term" value="F:RNA helicase activity"/>
    <property type="evidence" value="ECO:0007669"/>
    <property type="project" value="InterPro"/>
</dbReference>
<dbReference type="Gene3D" id="1.10.3380.30">
    <property type="match status" value="2"/>
</dbReference>
<feature type="region of interest" description="Disordered" evidence="8">
    <location>
        <begin position="215"/>
        <end position="238"/>
    </location>
</feature>
<dbReference type="Gene3D" id="3.40.50.300">
    <property type="entry name" value="P-loop containing nucleotide triphosphate hydrolases"/>
    <property type="match status" value="2"/>
</dbReference>
<name>A0A7S1PGH6_9EUKA</name>
<evidence type="ECO:0000256" key="7">
    <source>
        <dbReference type="ARBA" id="ARBA00022884"/>
    </source>
</evidence>
<evidence type="ECO:0000256" key="8">
    <source>
        <dbReference type="SAM" id="MobiDB-lite"/>
    </source>
</evidence>
<dbReference type="SMART" id="SM00490">
    <property type="entry name" value="HELICc"/>
    <property type="match status" value="1"/>
</dbReference>
<evidence type="ECO:0000259" key="9">
    <source>
        <dbReference type="PROSITE" id="PS51192"/>
    </source>
</evidence>
<dbReference type="SUPFAM" id="SSF52540">
    <property type="entry name" value="P-loop containing nucleoside triphosphate hydrolases"/>
    <property type="match status" value="1"/>
</dbReference>
<feature type="compositionally biased region" description="Polar residues" evidence="8">
    <location>
        <begin position="1"/>
        <end position="10"/>
    </location>
</feature>
<keyword evidence="7" id="KW-0694">RNA-binding</keyword>
<dbReference type="CDD" id="cd18795">
    <property type="entry name" value="SF2_C_Ski2"/>
    <property type="match status" value="1"/>
</dbReference>
<accession>A0A7S1PGH6</accession>
<protein>
    <recommendedName>
        <fullName evidence="12">RNA helicase</fullName>
    </recommendedName>
</protein>
<dbReference type="InterPro" id="IPR048392">
    <property type="entry name" value="MTR4-like_stalk"/>
</dbReference>
<evidence type="ECO:0000256" key="1">
    <source>
        <dbReference type="ARBA" id="ARBA00004496"/>
    </source>
</evidence>
<evidence type="ECO:0000256" key="3">
    <source>
        <dbReference type="ARBA" id="ARBA00022741"/>
    </source>
</evidence>
<dbReference type="PANTHER" id="PTHR12131">
    <property type="entry name" value="ATP-DEPENDENT RNA AND DNA HELICASE"/>
    <property type="match status" value="1"/>
</dbReference>
<keyword evidence="2" id="KW-0963">Cytoplasm</keyword>
<dbReference type="InterPro" id="IPR012961">
    <property type="entry name" value="Ski2/MTR4_C"/>
</dbReference>
<dbReference type="Pfam" id="PF13234">
    <property type="entry name" value="MTR4_beta-barrel"/>
    <property type="match status" value="1"/>
</dbReference>
<keyword evidence="3" id="KW-0547">Nucleotide-binding</keyword>
<proteinExistence type="predicted"/>
<feature type="region of interest" description="Disordered" evidence="8">
    <location>
        <begin position="1"/>
        <end position="23"/>
    </location>
</feature>
<dbReference type="InterPro" id="IPR016438">
    <property type="entry name" value="SKI2-like"/>
</dbReference>
<evidence type="ECO:0000256" key="4">
    <source>
        <dbReference type="ARBA" id="ARBA00022801"/>
    </source>
</evidence>
<dbReference type="InterPro" id="IPR050699">
    <property type="entry name" value="RNA-DNA_Helicase"/>
</dbReference>
<dbReference type="Pfam" id="PF00271">
    <property type="entry name" value="Helicase_C"/>
    <property type="match status" value="1"/>
</dbReference>
<dbReference type="Pfam" id="PF00270">
    <property type="entry name" value="DEAD"/>
    <property type="match status" value="1"/>
</dbReference>
<dbReference type="Pfam" id="PF08148">
    <property type="entry name" value="DSHCT"/>
    <property type="match status" value="1"/>
</dbReference>
<dbReference type="PROSITE" id="PS51192">
    <property type="entry name" value="HELICASE_ATP_BIND_1"/>
    <property type="match status" value="1"/>
</dbReference>
<dbReference type="PROSITE" id="PS51194">
    <property type="entry name" value="HELICASE_CTER"/>
    <property type="match status" value="1"/>
</dbReference>
<feature type="domain" description="Helicase C-terminal" evidence="10">
    <location>
        <begin position="679"/>
        <end position="881"/>
    </location>
</feature>
<dbReference type="SMART" id="SM00487">
    <property type="entry name" value="DEXDc"/>
    <property type="match status" value="1"/>
</dbReference>
<feature type="compositionally biased region" description="Basic and acidic residues" evidence="8">
    <location>
        <begin position="360"/>
        <end position="369"/>
    </location>
</feature>
<dbReference type="GO" id="GO:0016787">
    <property type="term" value="F:hydrolase activity"/>
    <property type="evidence" value="ECO:0007669"/>
    <property type="project" value="UniProtKB-KW"/>
</dbReference>
<dbReference type="InterPro" id="IPR014001">
    <property type="entry name" value="Helicase_ATP-bd"/>
</dbReference>
<dbReference type="InterPro" id="IPR040801">
    <property type="entry name" value="Ski2_N"/>
</dbReference>
<sequence>MHLKQQQWRNQMRIDASADPSAEEPVMGQYHEVNPNLPQTEYQIKMDRLYFGNANQRLMREALKTNGQENNNEIGGIVDKNEDLDPMRLLDELMHEATRRSNRVTASHSKQQKHLLPRHILPPRTVEIANEFYVPSVGTSHPSHKIVCQKNAYTGKVEQIVELDISKGGSRKSAATSAERQDANTSMSMLRLPGARVDFVRGSGEQMPFMPGGMEEELDERHASQLDASQAEKPGESDIQQMLAKSELLTVPPGFSSGGLQAEQNGTTIQDESSVALGQNPKGLLDPFKPSAQKLEEYSNQQHQVLHDAQGNVLDARQHSKKAVIRLDDLFGAEYDEFELDLAAEDEETDEEPSEEEQEEMRQKEEHLPETYSQAESAPAETQDEISTIDHALDDLLSDMDPLAILQRRNKKKKENRWAVVDNTDVSNFRDLVPQMAIEYPFDLDDFQKRAVYHLENSESTFVAAHTSAGKTVVAEYAIALSQKHLTRIIYTSPIKTLSNQKFREFKKTFGDVGILTGDVQINPTATCLIMTTEILRSMLYKGADLIRDVEWVVFDEVHYLNDPDRGVVWEEVIIMLPKHVNLIMLSATIPNTKEFAEWVGRTKQKPMYVIQTLKRPVPLEHYIHYKGNIYKVVDSNKQFLHQNYRNCLQDKKEKDAMASKSSKKFKGGFARMKTDKNDIQNLIETLRKKSLLPVVIFSFSRKKCESLGFGLTSTDLTTGVEKSQIHMFVKDSVSRLTGSDRQLPQVLRISELVKRGIGVHHSGMLPIVKEMVEMLFSKGLVKVLFATETFAMGVNFPTKSVVFNGVRKHDGTSFRELLSSEYTQMSGRAGRRGLDTAGIVILHCSEDIVEEPSLQRMILGKSTKLQSQFKLSYNMILNLLRVEDFRVEDMLKRSFSESHNQRYLPEKTVLEASHTKLADIEDLDCIYGEPDIDNYYSLALQFEHANQTLMDHIHVHHSNLLTGGRVVTVKTHTYGNTLGVILNTTQPQSDDRLSVFFEDTSEMLYVILTLRLKTKKLATYANESCLPSFSMMNIPAKNGTEPLTDIVIVKKNKMVAISKDKLSTSNVKGIKSNFEKYVETHGHRDLGEQLIALWQDHPESGPDSFNPVTDLKMNNLEVAESEKQRKNLIAHMTQSKCCNCPKLEEQYAHKQRKYDIGRKLDTLKYALSDENLELLPEFNNRLSILEHFKYIDADKTVQLKGRVACELNSCDELVVTEMIFENFFTPFSPEECVAVLSCLICKQKDEDAPKIPERLERAKDDLIELVMTLGSAQYSAGLNVSPVDYQDVLKFGMMEVAYSWAKGVPFSDICNLTTMQEGNIVRNITQIAHACREIRNAARVIGDSSLFNKMEECAVMIKRDVIFAASLYTSEV</sequence>
<keyword evidence="4" id="KW-0378">Hydrolase</keyword>
<evidence type="ECO:0000256" key="6">
    <source>
        <dbReference type="ARBA" id="ARBA00022840"/>
    </source>
</evidence>
<dbReference type="PIRSF" id="PIRSF005198">
    <property type="entry name" value="Antiviral_helicase_SKI2"/>
    <property type="match status" value="1"/>
</dbReference>
<evidence type="ECO:0000256" key="2">
    <source>
        <dbReference type="ARBA" id="ARBA00022490"/>
    </source>
</evidence>
<dbReference type="GO" id="GO:0003723">
    <property type="term" value="F:RNA binding"/>
    <property type="evidence" value="ECO:0007669"/>
    <property type="project" value="UniProtKB-KW"/>
</dbReference>
<gene>
    <name evidence="11" type="ORF">PCOS0759_LOCUS3393</name>
</gene>
<feature type="domain" description="Helicase ATP-binding" evidence="9">
    <location>
        <begin position="452"/>
        <end position="608"/>
    </location>
</feature>
<dbReference type="GO" id="GO:0005524">
    <property type="term" value="F:ATP binding"/>
    <property type="evidence" value="ECO:0007669"/>
    <property type="project" value="UniProtKB-KW"/>
</dbReference>
<feature type="region of interest" description="Disordered" evidence="8">
    <location>
        <begin position="345"/>
        <end position="384"/>
    </location>
</feature>
<feature type="compositionally biased region" description="Acidic residues" evidence="8">
    <location>
        <begin position="345"/>
        <end position="359"/>
    </location>
</feature>
<dbReference type="GO" id="GO:0055087">
    <property type="term" value="C:Ski complex"/>
    <property type="evidence" value="ECO:0007669"/>
    <property type="project" value="TreeGrafter"/>
</dbReference>
<evidence type="ECO:0000259" key="10">
    <source>
        <dbReference type="PROSITE" id="PS51194"/>
    </source>
</evidence>
<dbReference type="InterPro" id="IPR027417">
    <property type="entry name" value="P-loop_NTPase"/>
</dbReference>
<dbReference type="Pfam" id="PF21408">
    <property type="entry name" value="MTR4-like_stalk"/>
    <property type="match status" value="1"/>
</dbReference>
<dbReference type="SMART" id="SM01142">
    <property type="entry name" value="DSHCT"/>
    <property type="match status" value="1"/>
</dbReference>
<dbReference type="GO" id="GO:0070478">
    <property type="term" value="P:nuclear-transcribed mRNA catabolic process, 3'-5' exonucleolytic nonsense-mediated decay"/>
    <property type="evidence" value="ECO:0007669"/>
    <property type="project" value="TreeGrafter"/>
</dbReference>
<keyword evidence="5" id="KW-0347">Helicase</keyword>
<keyword evidence="6" id="KW-0067">ATP-binding</keyword>
<reference evidence="11" key="1">
    <citation type="submission" date="2021-01" db="EMBL/GenBank/DDBJ databases">
        <authorList>
            <person name="Corre E."/>
            <person name="Pelletier E."/>
            <person name="Niang G."/>
            <person name="Scheremetjew M."/>
            <person name="Finn R."/>
            <person name="Kale V."/>
            <person name="Holt S."/>
            <person name="Cochrane G."/>
            <person name="Meng A."/>
            <person name="Brown T."/>
            <person name="Cohen L."/>
        </authorList>
    </citation>
    <scope>NUCLEOTIDE SEQUENCE</scope>
    <source>
        <strain evidence="11">WS</strain>
    </source>
</reference>
<dbReference type="Pfam" id="PF17911">
    <property type="entry name" value="Ski2_N"/>
    <property type="match status" value="1"/>
</dbReference>
<comment type="subcellular location">
    <subcellularLocation>
        <location evidence="1">Cytoplasm</location>
    </subcellularLocation>
</comment>
<dbReference type="InterPro" id="IPR001650">
    <property type="entry name" value="Helicase_C-like"/>
</dbReference>
<evidence type="ECO:0000313" key="11">
    <source>
        <dbReference type="EMBL" id="CAD9080153.1"/>
    </source>
</evidence>
<evidence type="ECO:0000256" key="5">
    <source>
        <dbReference type="ARBA" id="ARBA00022806"/>
    </source>
</evidence>
<dbReference type="FunFam" id="3.40.50.300:FF:000447">
    <property type="entry name" value="helicase SKI2W isoform X2"/>
    <property type="match status" value="1"/>
</dbReference>
<organism evidence="11">
    <name type="scientific">Percolomonas cosmopolitus</name>
    <dbReference type="NCBI Taxonomy" id="63605"/>
    <lineage>
        <taxon>Eukaryota</taxon>
        <taxon>Discoba</taxon>
        <taxon>Heterolobosea</taxon>
        <taxon>Tetramitia</taxon>
        <taxon>Eutetramitia</taxon>
        <taxon>Percolomonadidae</taxon>
        <taxon>Percolomonas</taxon>
    </lineage>
</organism>